<evidence type="ECO:0000313" key="3">
    <source>
        <dbReference type="Proteomes" id="UP000712600"/>
    </source>
</evidence>
<accession>A0A8S9QWA4</accession>
<dbReference type="AlphaFoldDB" id="A0A8S9QWA4"/>
<feature type="region of interest" description="Disordered" evidence="1">
    <location>
        <begin position="1"/>
        <end position="23"/>
    </location>
</feature>
<evidence type="ECO:0000256" key="1">
    <source>
        <dbReference type="SAM" id="MobiDB-lite"/>
    </source>
</evidence>
<gene>
    <name evidence="2" type="ORF">F2Q69_00016701</name>
</gene>
<sequence>MDEDFEMPPVGGMNGDDEMDFGDDASFLKVGEEKEIQQGLKKKLLKEGEGFETPENGDEVEGKLHIDSNLQFVFFSI</sequence>
<name>A0A8S9QWA4_BRACR</name>
<protein>
    <submittedName>
        <fullName evidence="2">Uncharacterized protein</fullName>
    </submittedName>
</protein>
<evidence type="ECO:0000313" key="2">
    <source>
        <dbReference type="EMBL" id="KAF3558092.1"/>
    </source>
</evidence>
<comment type="caution">
    <text evidence="2">The sequence shown here is derived from an EMBL/GenBank/DDBJ whole genome shotgun (WGS) entry which is preliminary data.</text>
</comment>
<reference evidence="2" key="1">
    <citation type="submission" date="2019-12" db="EMBL/GenBank/DDBJ databases">
        <title>Genome sequencing and annotation of Brassica cretica.</title>
        <authorList>
            <person name="Studholme D.J."/>
            <person name="Sarris P."/>
        </authorList>
    </citation>
    <scope>NUCLEOTIDE SEQUENCE</scope>
    <source>
        <strain evidence="2">PFS-109/04</strain>
        <tissue evidence="2">Leaf</tissue>
    </source>
</reference>
<dbReference type="Proteomes" id="UP000712600">
    <property type="component" value="Unassembled WGS sequence"/>
</dbReference>
<organism evidence="2 3">
    <name type="scientific">Brassica cretica</name>
    <name type="common">Mustard</name>
    <dbReference type="NCBI Taxonomy" id="69181"/>
    <lineage>
        <taxon>Eukaryota</taxon>
        <taxon>Viridiplantae</taxon>
        <taxon>Streptophyta</taxon>
        <taxon>Embryophyta</taxon>
        <taxon>Tracheophyta</taxon>
        <taxon>Spermatophyta</taxon>
        <taxon>Magnoliopsida</taxon>
        <taxon>eudicotyledons</taxon>
        <taxon>Gunneridae</taxon>
        <taxon>Pentapetalae</taxon>
        <taxon>rosids</taxon>
        <taxon>malvids</taxon>
        <taxon>Brassicales</taxon>
        <taxon>Brassicaceae</taxon>
        <taxon>Brassiceae</taxon>
        <taxon>Brassica</taxon>
    </lineage>
</organism>
<dbReference type="EMBL" id="QGKX02000996">
    <property type="protein sequence ID" value="KAF3558092.1"/>
    <property type="molecule type" value="Genomic_DNA"/>
</dbReference>
<proteinExistence type="predicted"/>